<keyword evidence="3" id="KW-0479">Metal-binding</keyword>
<comment type="similarity">
    <text evidence="5">Belongs to the bacterial solute-binding protein 9 family.</text>
</comment>
<evidence type="ECO:0000256" key="4">
    <source>
        <dbReference type="ARBA" id="ARBA00022729"/>
    </source>
</evidence>
<feature type="chain" id="PRO_5028174019" evidence="6">
    <location>
        <begin position="26"/>
        <end position="320"/>
    </location>
</feature>
<evidence type="ECO:0000256" key="6">
    <source>
        <dbReference type="SAM" id="SignalP"/>
    </source>
</evidence>
<dbReference type="GO" id="GO:0030001">
    <property type="term" value="P:metal ion transport"/>
    <property type="evidence" value="ECO:0007669"/>
    <property type="project" value="InterPro"/>
</dbReference>
<reference evidence="7" key="1">
    <citation type="journal article" date="2020" name="mSystems">
        <title>Genome- and Community-Level Interaction Insights into Carbon Utilization and Element Cycling Functions of Hydrothermarchaeota in Hydrothermal Sediment.</title>
        <authorList>
            <person name="Zhou Z."/>
            <person name="Liu Y."/>
            <person name="Xu W."/>
            <person name="Pan J."/>
            <person name="Luo Z.H."/>
            <person name="Li M."/>
        </authorList>
    </citation>
    <scope>NUCLEOTIDE SEQUENCE [LARGE SCALE GENOMIC DNA]</scope>
    <source>
        <strain evidence="7">SpSt-289</strain>
    </source>
</reference>
<dbReference type="InterPro" id="IPR006128">
    <property type="entry name" value="Lipoprotein_PsaA-like"/>
</dbReference>
<dbReference type="PRINTS" id="PR00690">
    <property type="entry name" value="ADHESNFAMILY"/>
</dbReference>
<feature type="signal peptide" evidence="6">
    <location>
        <begin position="1"/>
        <end position="25"/>
    </location>
</feature>
<comment type="subcellular location">
    <subcellularLocation>
        <location evidence="1">Cell envelope</location>
    </subcellularLocation>
</comment>
<sequence length="320" mass="34827">MQRFLWGFFALALLLSGCAAQQAAATDNKLNIVATTGMVADIVKNVGGERVQVTALMGPGVDPHLYKASEGDMRRLQSADLIFYNGLHLEAQLGEVLRKMNEFGVQTVAVAEAIDPSSLLADPAYPDLYDPHVWFDVTLWMQAVERVKDALIAADPTHADEYEANATAYLQELEALHQYVLNQVAKVPPEKRVLITAHDAFHYFGRAYGFEVRGLQGISTEAQPGAADVQSLAAFIVERRIPAIFVETSVPQRNIEAVQAAVQAQGFDVRLGGQLFSDAMGSEGTPEGTYIGMVKHNIDTIVGALLEENDDNASHDNTSR</sequence>
<dbReference type="InterPro" id="IPR006129">
    <property type="entry name" value="AdhesinB"/>
</dbReference>
<dbReference type="SUPFAM" id="SSF53807">
    <property type="entry name" value="Helical backbone' metal receptor"/>
    <property type="match status" value="1"/>
</dbReference>
<dbReference type="GO" id="GO:0030313">
    <property type="term" value="C:cell envelope"/>
    <property type="evidence" value="ECO:0007669"/>
    <property type="project" value="UniProtKB-SubCell"/>
</dbReference>
<accession>A0A7C1FDY0</accession>
<dbReference type="PROSITE" id="PS51257">
    <property type="entry name" value="PROKAR_LIPOPROTEIN"/>
    <property type="match status" value="1"/>
</dbReference>
<dbReference type="InterPro" id="IPR006127">
    <property type="entry name" value="ZnuA-like"/>
</dbReference>
<protein>
    <submittedName>
        <fullName evidence="7">Manganese transporter</fullName>
    </submittedName>
</protein>
<dbReference type="GO" id="GO:0046872">
    <property type="term" value="F:metal ion binding"/>
    <property type="evidence" value="ECO:0007669"/>
    <property type="project" value="UniProtKB-KW"/>
</dbReference>
<evidence type="ECO:0000256" key="1">
    <source>
        <dbReference type="ARBA" id="ARBA00004196"/>
    </source>
</evidence>
<name>A0A7C1FDY0_9CHLR</name>
<dbReference type="PANTHER" id="PTHR42953:SF1">
    <property type="entry name" value="METAL-BINDING PROTEIN HI_0362-RELATED"/>
    <property type="match status" value="1"/>
</dbReference>
<organism evidence="7">
    <name type="scientific">Caldilinea aerophila</name>
    <dbReference type="NCBI Taxonomy" id="133453"/>
    <lineage>
        <taxon>Bacteria</taxon>
        <taxon>Bacillati</taxon>
        <taxon>Chloroflexota</taxon>
        <taxon>Caldilineae</taxon>
        <taxon>Caldilineales</taxon>
        <taxon>Caldilineaceae</taxon>
        <taxon>Caldilinea</taxon>
    </lineage>
</organism>
<dbReference type="AlphaFoldDB" id="A0A7C1FDY0"/>
<keyword evidence="4 6" id="KW-0732">Signal</keyword>
<dbReference type="InterPro" id="IPR050492">
    <property type="entry name" value="Bact_metal-bind_prot9"/>
</dbReference>
<gene>
    <name evidence="7" type="ORF">ENQ20_03765</name>
</gene>
<keyword evidence="2 5" id="KW-0813">Transport</keyword>
<evidence type="ECO:0000256" key="3">
    <source>
        <dbReference type="ARBA" id="ARBA00022723"/>
    </source>
</evidence>
<dbReference type="Pfam" id="PF01297">
    <property type="entry name" value="ZnuA"/>
    <property type="match status" value="1"/>
</dbReference>
<dbReference type="GO" id="GO:0007155">
    <property type="term" value="P:cell adhesion"/>
    <property type="evidence" value="ECO:0007669"/>
    <property type="project" value="InterPro"/>
</dbReference>
<evidence type="ECO:0000313" key="7">
    <source>
        <dbReference type="EMBL" id="HDX30592.1"/>
    </source>
</evidence>
<comment type="caution">
    <text evidence="7">The sequence shown here is derived from an EMBL/GenBank/DDBJ whole genome shotgun (WGS) entry which is preliminary data.</text>
</comment>
<evidence type="ECO:0000256" key="5">
    <source>
        <dbReference type="RuleBase" id="RU003512"/>
    </source>
</evidence>
<dbReference type="EMBL" id="DSMG01000043">
    <property type="protein sequence ID" value="HDX30592.1"/>
    <property type="molecule type" value="Genomic_DNA"/>
</dbReference>
<dbReference type="PRINTS" id="PR00691">
    <property type="entry name" value="ADHESINB"/>
</dbReference>
<dbReference type="Gene3D" id="3.40.50.1980">
    <property type="entry name" value="Nitrogenase molybdenum iron protein domain"/>
    <property type="match status" value="2"/>
</dbReference>
<proteinExistence type="inferred from homology"/>
<evidence type="ECO:0000256" key="2">
    <source>
        <dbReference type="ARBA" id="ARBA00022448"/>
    </source>
</evidence>
<dbReference type="PANTHER" id="PTHR42953">
    <property type="entry name" value="HIGH-AFFINITY ZINC UPTAKE SYSTEM PROTEIN ZNUA-RELATED"/>
    <property type="match status" value="1"/>
</dbReference>